<evidence type="ECO:0000313" key="4">
    <source>
        <dbReference type="EMBL" id="RYB92686.1"/>
    </source>
</evidence>
<dbReference type="InterPro" id="IPR050490">
    <property type="entry name" value="Bact_solute-bd_prot1"/>
</dbReference>
<dbReference type="AlphaFoldDB" id="A0A4Q2RVJ1"/>
<organism evidence="4 5">
    <name type="scientific">Nocardioides glacieisoli</name>
    <dbReference type="NCBI Taxonomy" id="1168730"/>
    <lineage>
        <taxon>Bacteria</taxon>
        <taxon>Bacillati</taxon>
        <taxon>Actinomycetota</taxon>
        <taxon>Actinomycetes</taxon>
        <taxon>Propionibacteriales</taxon>
        <taxon>Nocardioidaceae</taxon>
        <taxon>Nocardioides</taxon>
    </lineage>
</organism>
<dbReference type="PANTHER" id="PTHR43649:SF29">
    <property type="entry name" value="OSMOPROTECTIVE COMPOUNDS-BINDING PROTEIN GGTB"/>
    <property type="match status" value="1"/>
</dbReference>
<dbReference type="InterPro" id="IPR006059">
    <property type="entry name" value="SBP"/>
</dbReference>
<gene>
    <name evidence="4" type="ORF">EUA06_07045</name>
</gene>
<comment type="caution">
    <text evidence="4">The sequence shown here is derived from an EMBL/GenBank/DDBJ whole genome shotgun (WGS) entry which is preliminary data.</text>
</comment>
<feature type="compositionally biased region" description="Pro residues" evidence="3">
    <location>
        <begin position="11"/>
        <end position="20"/>
    </location>
</feature>
<evidence type="ECO:0000256" key="3">
    <source>
        <dbReference type="SAM" id="MobiDB-lite"/>
    </source>
</evidence>
<keyword evidence="2" id="KW-0813">Transport</keyword>
<evidence type="ECO:0000313" key="5">
    <source>
        <dbReference type="Proteomes" id="UP000291838"/>
    </source>
</evidence>
<feature type="region of interest" description="Disordered" evidence="3">
    <location>
        <begin position="1"/>
        <end position="25"/>
    </location>
</feature>
<dbReference type="Gene3D" id="3.40.190.10">
    <property type="entry name" value="Periplasmic binding protein-like II"/>
    <property type="match status" value="2"/>
</dbReference>
<reference evidence="4 5" key="1">
    <citation type="submission" date="2019-01" db="EMBL/GenBank/DDBJ databases">
        <title>Novel species of Nocardioides.</title>
        <authorList>
            <person name="Liu Q."/>
            <person name="Xin Y.-H."/>
        </authorList>
    </citation>
    <scope>NUCLEOTIDE SEQUENCE [LARGE SCALE GENOMIC DNA]</scope>
    <source>
        <strain evidence="4 5">HLT3-15</strain>
    </source>
</reference>
<dbReference type="SUPFAM" id="SSF53850">
    <property type="entry name" value="Periplasmic binding protein-like II"/>
    <property type="match status" value="1"/>
</dbReference>
<protein>
    <submittedName>
        <fullName evidence="4">Carbohydrate ABC transporter substrate-binding protein</fullName>
    </submittedName>
</protein>
<evidence type="ECO:0000256" key="1">
    <source>
        <dbReference type="ARBA" id="ARBA00008520"/>
    </source>
</evidence>
<evidence type="ECO:0000256" key="2">
    <source>
        <dbReference type="ARBA" id="ARBA00022448"/>
    </source>
</evidence>
<dbReference type="EMBL" id="SDWS01000002">
    <property type="protein sequence ID" value="RYB92686.1"/>
    <property type="molecule type" value="Genomic_DNA"/>
</dbReference>
<dbReference type="Proteomes" id="UP000291838">
    <property type="component" value="Unassembled WGS sequence"/>
</dbReference>
<proteinExistence type="inferred from homology"/>
<dbReference type="PANTHER" id="PTHR43649">
    <property type="entry name" value="ARABINOSE-BINDING PROTEIN-RELATED"/>
    <property type="match status" value="1"/>
</dbReference>
<dbReference type="Pfam" id="PF01547">
    <property type="entry name" value="SBP_bac_1"/>
    <property type="match status" value="1"/>
</dbReference>
<accession>A0A4Q2RVJ1</accession>
<dbReference type="OrthoDB" id="8663148at2"/>
<comment type="similarity">
    <text evidence="1">Belongs to the bacterial solute-binding protein 1 family.</text>
</comment>
<name>A0A4Q2RVJ1_9ACTN</name>
<keyword evidence="5" id="KW-1185">Reference proteome</keyword>
<sequence length="464" mass="49019">MWCLSHRRVPSPVPAGPPLGAPTKGISPMLQRRTRRKMAATAVAGALALTAAACGGDDGGSGDDGGPVTIWMSLDQSVVDGIDKQMQIAAEEAGIEVNIERVDGIDKLIKTKIQAGDTPDIALLPQPGVVASVVELGAAFPLDDVLDTDALESSMVAGALDAGMVDDQLYGLLTSMNVKSLIFYPKKAFEEAGYPQPESLDELTELADQIKSDGGTPWCLTMESGDATGWVATDWMEDLVMRYGGADAYNDWVSHDLPFTDPVVKEAAAYFENVALTEGNVLGGQQAITATPFTEAARPMFDEGEPGCWLLKQGSFFVGPDFLPEDVFANLDEELGVMGFPPAEAGGENPVLGGGDLAVLMSESEDAKTAMNLLATADIGKDAAPVSSFISPFKDFDASLYPSETTRTIANVAYDSTAFLFDGSDSMPAEVGAGSFWKEMTAWLNGDTDIDTALQNIDDSWPSS</sequence>